<dbReference type="EMBL" id="BLLF01002575">
    <property type="protein sequence ID" value="GFH24580.1"/>
    <property type="molecule type" value="Genomic_DNA"/>
</dbReference>
<keyword evidence="2" id="KW-1185">Reference proteome</keyword>
<feature type="non-terminal residue" evidence="1">
    <location>
        <position position="1"/>
    </location>
</feature>
<organism evidence="1 2">
    <name type="scientific">Haematococcus lacustris</name>
    <name type="common">Green alga</name>
    <name type="synonym">Haematococcus pluvialis</name>
    <dbReference type="NCBI Taxonomy" id="44745"/>
    <lineage>
        <taxon>Eukaryota</taxon>
        <taxon>Viridiplantae</taxon>
        <taxon>Chlorophyta</taxon>
        <taxon>core chlorophytes</taxon>
        <taxon>Chlorophyceae</taxon>
        <taxon>CS clade</taxon>
        <taxon>Chlamydomonadales</taxon>
        <taxon>Haematococcaceae</taxon>
        <taxon>Haematococcus</taxon>
    </lineage>
</organism>
<sequence>RRHFGTREAKLAFVWARLRHIRESNDLRAYQRVRSLTFREFLEALGRVADMMRG</sequence>
<dbReference type="AlphaFoldDB" id="A0A699ZTR3"/>
<name>A0A699ZTR3_HAELA</name>
<evidence type="ECO:0000313" key="1">
    <source>
        <dbReference type="EMBL" id="GFH24580.1"/>
    </source>
</evidence>
<protein>
    <submittedName>
        <fullName evidence="1">Uncharacterized protein</fullName>
    </submittedName>
</protein>
<proteinExistence type="predicted"/>
<evidence type="ECO:0000313" key="2">
    <source>
        <dbReference type="Proteomes" id="UP000485058"/>
    </source>
</evidence>
<gene>
    <name evidence="1" type="ORF">HaLaN_22399</name>
</gene>
<accession>A0A699ZTR3</accession>
<reference evidence="1 2" key="1">
    <citation type="submission" date="2020-02" db="EMBL/GenBank/DDBJ databases">
        <title>Draft genome sequence of Haematococcus lacustris strain NIES-144.</title>
        <authorList>
            <person name="Morimoto D."/>
            <person name="Nakagawa S."/>
            <person name="Yoshida T."/>
            <person name="Sawayama S."/>
        </authorList>
    </citation>
    <scope>NUCLEOTIDE SEQUENCE [LARGE SCALE GENOMIC DNA]</scope>
    <source>
        <strain evidence="1 2">NIES-144</strain>
    </source>
</reference>
<dbReference type="Proteomes" id="UP000485058">
    <property type="component" value="Unassembled WGS sequence"/>
</dbReference>
<comment type="caution">
    <text evidence="1">The sequence shown here is derived from an EMBL/GenBank/DDBJ whole genome shotgun (WGS) entry which is preliminary data.</text>
</comment>